<dbReference type="EMBL" id="JAMGBA010000002">
    <property type="protein sequence ID" value="MCL6698629.1"/>
    <property type="molecule type" value="Genomic_DNA"/>
</dbReference>
<evidence type="ECO:0000313" key="2">
    <source>
        <dbReference type="Proteomes" id="UP001203410"/>
    </source>
</evidence>
<proteinExistence type="predicted"/>
<evidence type="ECO:0008006" key="3">
    <source>
        <dbReference type="Google" id="ProtNLM"/>
    </source>
</evidence>
<sequence>MENELFKDRGHANEAAYFRQQDAKLLETLRERAPLDQIAAALGEKLQVEHPDLLERVRKLGLTVDTAPALFLTPLVQVAWVDGSVSNQEFEAVLRLAQQRGIEPDSAVAGQLVAWLQQRPSDAVFDAGLEVIKYGFAVLPEGEREDRIKKVVEACHEVASASGGGLAKVLGLGSGVSAIEASMLDTINGTLRGPAA</sequence>
<keyword evidence="2" id="KW-1185">Reference proteome</keyword>
<organism evidence="1 2">
    <name type="scientific">Sphingomonas caseinilyticus</name>
    <dbReference type="NCBI Taxonomy" id="2908205"/>
    <lineage>
        <taxon>Bacteria</taxon>
        <taxon>Pseudomonadati</taxon>
        <taxon>Pseudomonadota</taxon>
        <taxon>Alphaproteobacteria</taxon>
        <taxon>Sphingomonadales</taxon>
        <taxon>Sphingomonadaceae</taxon>
        <taxon>Sphingomonas</taxon>
    </lineage>
</organism>
<accession>A0ABT0RUB2</accession>
<name>A0ABT0RUB2_9SPHN</name>
<dbReference type="InterPro" id="IPR029024">
    <property type="entry name" value="TerB-like"/>
</dbReference>
<dbReference type="CDD" id="cd07177">
    <property type="entry name" value="terB_like"/>
    <property type="match status" value="1"/>
</dbReference>
<protein>
    <recommendedName>
        <fullName evidence="3">Tellurite resistance protein TerB</fullName>
    </recommendedName>
</protein>
<reference evidence="1 2" key="1">
    <citation type="submission" date="2022-05" db="EMBL/GenBank/DDBJ databases">
        <authorList>
            <person name="Jo J.-H."/>
            <person name="Im W.-T."/>
        </authorList>
    </citation>
    <scope>NUCLEOTIDE SEQUENCE [LARGE SCALE GENOMIC DNA]</scope>
    <source>
        <strain evidence="1 2">NSE70-1</strain>
    </source>
</reference>
<comment type="caution">
    <text evidence="1">The sequence shown here is derived from an EMBL/GenBank/DDBJ whole genome shotgun (WGS) entry which is preliminary data.</text>
</comment>
<dbReference type="Proteomes" id="UP001203410">
    <property type="component" value="Unassembled WGS sequence"/>
</dbReference>
<gene>
    <name evidence="1" type="ORF">LZ496_07500</name>
</gene>
<evidence type="ECO:0000313" key="1">
    <source>
        <dbReference type="EMBL" id="MCL6698629.1"/>
    </source>
</evidence>
<dbReference type="RefSeq" id="WP_249904025.1">
    <property type="nucleotide sequence ID" value="NZ_JAMGBA010000002.1"/>
</dbReference>
<dbReference type="SUPFAM" id="SSF158682">
    <property type="entry name" value="TerB-like"/>
    <property type="match status" value="1"/>
</dbReference>